<dbReference type="PANTHER" id="PTHR34047">
    <property type="entry name" value="NUCLEAR INTRON MATURASE 1, MITOCHONDRIAL-RELATED"/>
    <property type="match status" value="1"/>
</dbReference>
<dbReference type="Proteomes" id="UP000176389">
    <property type="component" value="Unassembled WGS sequence"/>
</dbReference>
<dbReference type="PROSITE" id="PS50878">
    <property type="entry name" value="RT_POL"/>
    <property type="match status" value="1"/>
</dbReference>
<comment type="caution">
    <text evidence="2">The sequence shown here is derived from an EMBL/GenBank/DDBJ whole genome shotgun (WGS) entry which is preliminary data.</text>
</comment>
<evidence type="ECO:0000313" key="2">
    <source>
        <dbReference type="EMBL" id="OGY25518.1"/>
    </source>
</evidence>
<protein>
    <recommendedName>
        <fullName evidence="1">Reverse transcriptase domain-containing protein</fullName>
    </recommendedName>
</protein>
<dbReference type="InterPro" id="IPR043502">
    <property type="entry name" value="DNA/RNA_pol_sf"/>
</dbReference>
<feature type="domain" description="Reverse transcriptase" evidence="1">
    <location>
        <begin position="1"/>
        <end position="275"/>
    </location>
</feature>
<accession>A0A1G1WCV0</accession>
<dbReference type="InterPro" id="IPR000477">
    <property type="entry name" value="RT_dom"/>
</dbReference>
<dbReference type="PANTHER" id="PTHR34047:SF8">
    <property type="entry name" value="PROTEIN YKFC"/>
    <property type="match status" value="1"/>
</dbReference>
<proteinExistence type="predicted"/>
<reference evidence="2 3" key="1">
    <citation type="journal article" date="2016" name="Nat. Commun.">
        <title>Thousands of microbial genomes shed light on interconnected biogeochemical processes in an aquifer system.</title>
        <authorList>
            <person name="Anantharaman K."/>
            <person name="Brown C.T."/>
            <person name="Hug L.A."/>
            <person name="Sharon I."/>
            <person name="Castelle C.J."/>
            <person name="Probst A.J."/>
            <person name="Thomas B.C."/>
            <person name="Singh A."/>
            <person name="Wilkins M.J."/>
            <person name="Karaoz U."/>
            <person name="Brodie E.L."/>
            <person name="Williams K.H."/>
            <person name="Hubbard S.S."/>
            <person name="Banfield J.F."/>
        </authorList>
    </citation>
    <scope>NUCLEOTIDE SEQUENCE [LARGE SCALE GENOMIC DNA]</scope>
</reference>
<gene>
    <name evidence="2" type="ORF">A2Z11_03775</name>
</gene>
<name>A0A1G1WCV0_9BACT</name>
<dbReference type="Pfam" id="PF00078">
    <property type="entry name" value="RVT_1"/>
    <property type="match status" value="1"/>
</dbReference>
<dbReference type="CDD" id="cd01651">
    <property type="entry name" value="RT_G2_intron"/>
    <property type="match status" value="1"/>
</dbReference>
<organism evidence="2 3">
    <name type="scientific">Candidatus Woykebacteria bacterium RBG_16_43_9</name>
    <dbReference type="NCBI Taxonomy" id="1802596"/>
    <lineage>
        <taxon>Bacteria</taxon>
        <taxon>Candidatus Woykeibacteriota</taxon>
    </lineage>
</organism>
<evidence type="ECO:0000259" key="1">
    <source>
        <dbReference type="PROSITE" id="PS50878"/>
    </source>
</evidence>
<dbReference type="InterPro" id="IPR051083">
    <property type="entry name" value="GrpII_Intron_Splice-Mob/Def"/>
</dbReference>
<dbReference type="EMBL" id="MHCS01000045">
    <property type="protein sequence ID" value="OGY25518.1"/>
    <property type="molecule type" value="Genomic_DNA"/>
</dbReference>
<evidence type="ECO:0000313" key="3">
    <source>
        <dbReference type="Proteomes" id="UP000176389"/>
    </source>
</evidence>
<sequence>MKVFSHLYEQVISLENLFQAWNEFKTGKRKKIDVGYFERYLEDTLFELQKELANKTYRHSSYTGFYIRDPKTRHIHKAIVRDRVVHHALYKVLNPIFEPTFISDSYACREGYGNHKAFEKLVRYARKVSKNYTKTCWALKCDIRRFFDSVDHKVLLKVVDQKVKDPDLMWLVKKIIESYETAHGKGVPIGNLTSQIFANVYLNPLDQFVKHILKVKYYLRYADDFILLHEDFRYLLESVEKIRRFIEDELKLELHKDKIAFRKLSWGIDFVGYVALPYHQVLRTKTKQRIYRKVREKISSYKSKGIDSESLNQSVRSYLGILKHADTYKLEQDLRNQVWFWLTS</sequence>
<dbReference type="AlphaFoldDB" id="A0A1G1WCV0"/>
<dbReference type="SUPFAM" id="SSF56672">
    <property type="entry name" value="DNA/RNA polymerases"/>
    <property type="match status" value="1"/>
</dbReference>